<keyword evidence="19" id="KW-1185">Reference proteome</keyword>
<dbReference type="GO" id="GO:0042277">
    <property type="term" value="F:peptide binding"/>
    <property type="evidence" value="ECO:0007669"/>
    <property type="project" value="TreeGrafter"/>
</dbReference>
<keyword evidence="20" id="KW-0031">Aminopeptidase</keyword>
<dbReference type="GO" id="GO:0006508">
    <property type="term" value="P:proteolysis"/>
    <property type="evidence" value="ECO:0007669"/>
    <property type="project" value="UniProtKB-KW"/>
</dbReference>
<feature type="compositionally biased region" description="Pro residues" evidence="15">
    <location>
        <begin position="1068"/>
        <end position="1082"/>
    </location>
</feature>
<dbReference type="PRINTS" id="PR00756">
    <property type="entry name" value="ALADIPTASE"/>
</dbReference>
<keyword evidence="9" id="KW-0378">Hydrolase</keyword>
<dbReference type="InterPro" id="IPR045357">
    <property type="entry name" value="Aminopeptidase_N-like_N"/>
</dbReference>
<keyword evidence="8" id="KW-0732">Signal</keyword>
<evidence type="ECO:0000259" key="18">
    <source>
        <dbReference type="Pfam" id="PF17900"/>
    </source>
</evidence>
<evidence type="ECO:0000256" key="14">
    <source>
        <dbReference type="ARBA" id="ARBA00023288"/>
    </source>
</evidence>
<evidence type="ECO:0000256" key="5">
    <source>
        <dbReference type="ARBA" id="ARBA00022622"/>
    </source>
</evidence>
<dbReference type="PANTHER" id="PTHR11533">
    <property type="entry name" value="PROTEASE M1 ZINC METALLOPROTEASE"/>
    <property type="match status" value="1"/>
</dbReference>
<feature type="domain" description="ERAP1-like C-terminal" evidence="17">
    <location>
        <begin position="648"/>
        <end position="958"/>
    </location>
</feature>
<evidence type="ECO:0000256" key="9">
    <source>
        <dbReference type="ARBA" id="ARBA00022801"/>
    </source>
</evidence>
<dbReference type="InterPro" id="IPR014782">
    <property type="entry name" value="Peptidase_M1_dom"/>
</dbReference>
<name>A0A9C6X4H6_FRAOC</name>
<feature type="region of interest" description="Disordered" evidence="15">
    <location>
        <begin position="980"/>
        <end position="1115"/>
    </location>
</feature>
<dbReference type="InterPro" id="IPR050344">
    <property type="entry name" value="Peptidase_M1_aminopeptidases"/>
</dbReference>
<dbReference type="InterPro" id="IPR027268">
    <property type="entry name" value="Peptidase_M4/M1_CTD_sf"/>
</dbReference>
<dbReference type="KEGG" id="foc:113210338"/>
<dbReference type="GO" id="GO:0005737">
    <property type="term" value="C:cytoplasm"/>
    <property type="evidence" value="ECO:0007669"/>
    <property type="project" value="TreeGrafter"/>
</dbReference>
<feature type="compositionally biased region" description="Low complexity" evidence="15">
    <location>
        <begin position="980"/>
        <end position="1002"/>
    </location>
</feature>
<evidence type="ECO:0000256" key="8">
    <source>
        <dbReference type="ARBA" id="ARBA00022729"/>
    </source>
</evidence>
<dbReference type="Pfam" id="PF01433">
    <property type="entry name" value="Peptidase_M1"/>
    <property type="match status" value="1"/>
</dbReference>
<keyword evidence="14" id="KW-0449">Lipoprotein</keyword>
<dbReference type="GO" id="GO:0070006">
    <property type="term" value="F:metalloaminopeptidase activity"/>
    <property type="evidence" value="ECO:0007669"/>
    <property type="project" value="TreeGrafter"/>
</dbReference>
<evidence type="ECO:0000256" key="11">
    <source>
        <dbReference type="ARBA" id="ARBA00023049"/>
    </source>
</evidence>
<keyword evidence="13" id="KW-0325">Glycoprotein</keyword>
<dbReference type="GeneID" id="113210338"/>
<sequence>MITILSTLATRIVTQENREKLAELKIADIGDDVLNGFLATADVNLAWGNTYLASVESYLVEADTTVDPTASTTPTTPTAPTGPTVPTTPTAAPTPSPDSYRLPSSISPSAYILHLAITGFDSFNGSVTVDFLALDEDVKSVVMHASDLTIGKVRVFEKYTNKDVVVEGVKSSPEVEQISINLAQALQPGITTYSVAIDYTGPVRSDFTGLYHTTIGDGDLIGTQMYPAYARRVLPCFDEPHFRTPFKLNVLHEQNLVAVSSSANLEARRALRRGLRTAIVEDDYEVTTNIPLAQVGLFLVDYREYNKVATDGMTLVGRKELVEAAKSSGVLAQAQTLMWWFGNASGVAAAPAHLNLLGLSSSLDDAVSTWGLVAMRERNMADMDTSPSSGDSEQNWLTQLARTLSQIWFGGMVSPDWWSSAWLSEGFATFFQYSVPATLQPTWQLPYQMYTRAIAPALHADSFEGAHPLNADVSGSQETIADALDVIASGKGGAVVQMLSHVLEDNNAFDAGLKAFFKDGEKLPHTTVPDELYAAMDKAAKQVNADTKLPAGATLKEAIGTWVDGSGYPVVNVIRDYNAKKATISQERFLLHSPSSSQQSLSGSWWVPLSYALRAEYMSIDYTPKVPLKTWLAPGQDLTIDLADNSDWLLVNADRREFFRVNYDIRNWKMLGDYMLEYHQLVETVARAMLVDDALALSRSGRLDYPVALKFLDYLRLDVDLAPWEAARRGFDYLDAQLLGSRHEAVYKTWLLQLLDAAVEEAGFVPEDRDSHTQRLTRAVVTAWACDLGQESCTRYAKRDFDTWITEPNGVSHDTLAAVVCVGLRNGDADTLKTVTARLAAEEDDAQRAAIIQGLGCGGNVHALFDLTVRPGLRRGEPALLWGSATRFRPADVTQSMHCFTNMHKRVAAQYGRASIVDIARVLANRVTTQTQLDLLTALVSDIDASLLQGALLLAKDNVAWREDNLDAVADVLYELTNTPDPDLPTSPTTSTTTTTTMTIPTGPVPTDPATVTASTGTTSTWTLPPSVSTSTATLPTLDPVTVPPGTGPTDPATGSTASTGTYFTLPPTSPTTPVTLPPVPTGGPSSTSPATTATPGPPPTPVVPTKKPNSSSGLATNTALLLAGIVAIILH</sequence>
<comment type="subcellular location">
    <subcellularLocation>
        <location evidence="2">Cell membrane</location>
        <topology evidence="2">Lipid-anchor</topology>
        <topology evidence="2">GPI-anchor</topology>
    </subcellularLocation>
</comment>
<dbReference type="SUPFAM" id="SSF63737">
    <property type="entry name" value="Leukotriene A4 hydrolase N-terminal domain"/>
    <property type="match status" value="1"/>
</dbReference>
<feature type="region of interest" description="Disordered" evidence="15">
    <location>
        <begin position="67"/>
        <end position="100"/>
    </location>
</feature>
<evidence type="ECO:0000256" key="2">
    <source>
        <dbReference type="ARBA" id="ARBA00004609"/>
    </source>
</evidence>
<feature type="compositionally biased region" description="Low complexity" evidence="15">
    <location>
        <begin position="1008"/>
        <end position="1041"/>
    </location>
</feature>
<gene>
    <name evidence="20" type="primary">LOC113210338</name>
</gene>
<evidence type="ECO:0000313" key="20">
    <source>
        <dbReference type="RefSeq" id="XP_052128964.1"/>
    </source>
</evidence>
<dbReference type="Proteomes" id="UP000504606">
    <property type="component" value="Unplaced"/>
</dbReference>
<evidence type="ECO:0000259" key="17">
    <source>
        <dbReference type="Pfam" id="PF11838"/>
    </source>
</evidence>
<dbReference type="Pfam" id="PF11838">
    <property type="entry name" value="ERAP1_C"/>
    <property type="match status" value="1"/>
</dbReference>
<dbReference type="Pfam" id="PF17900">
    <property type="entry name" value="Peptidase_M1_N"/>
    <property type="match status" value="1"/>
</dbReference>
<dbReference type="GO" id="GO:0005615">
    <property type="term" value="C:extracellular space"/>
    <property type="evidence" value="ECO:0007669"/>
    <property type="project" value="TreeGrafter"/>
</dbReference>
<comment type="cofactor">
    <cofactor evidence="1">
        <name>Zn(2+)</name>
        <dbReference type="ChEBI" id="CHEBI:29105"/>
    </cofactor>
</comment>
<dbReference type="AlphaFoldDB" id="A0A9C6X4H6"/>
<dbReference type="GO" id="GO:0043171">
    <property type="term" value="P:peptide catabolic process"/>
    <property type="evidence" value="ECO:0007669"/>
    <property type="project" value="TreeGrafter"/>
</dbReference>
<feature type="compositionally biased region" description="Low complexity" evidence="15">
    <location>
        <begin position="1083"/>
        <end position="1095"/>
    </location>
</feature>
<proteinExistence type="inferred from homology"/>
<evidence type="ECO:0000256" key="15">
    <source>
        <dbReference type="SAM" id="MobiDB-lite"/>
    </source>
</evidence>
<evidence type="ECO:0000256" key="6">
    <source>
        <dbReference type="ARBA" id="ARBA00022670"/>
    </source>
</evidence>
<dbReference type="InterPro" id="IPR024571">
    <property type="entry name" value="ERAP1-like_C_dom"/>
</dbReference>
<dbReference type="InterPro" id="IPR001930">
    <property type="entry name" value="Peptidase_M1"/>
</dbReference>
<keyword evidence="5" id="KW-0336">GPI-anchor</keyword>
<evidence type="ECO:0000313" key="19">
    <source>
        <dbReference type="Proteomes" id="UP000504606"/>
    </source>
</evidence>
<dbReference type="RefSeq" id="XP_052128964.1">
    <property type="nucleotide sequence ID" value="XM_052273004.1"/>
</dbReference>
<keyword evidence="7" id="KW-0479">Metal-binding</keyword>
<dbReference type="GO" id="GO:0008270">
    <property type="term" value="F:zinc ion binding"/>
    <property type="evidence" value="ECO:0007669"/>
    <property type="project" value="InterPro"/>
</dbReference>
<dbReference type="Gene3D" id="2.60.40.1730">
    <property type="entry name" value="tricorn interacting facor f3 domain"/>
    <property type="match status" value="1"/>
</dbReference>
<protein>
    <submittedName>
        <fullName evidence="20">Aminopeptidase N</fullName>
    </submittedName>
</protein>
<organism evidence="19 20">
    <name type="scientific">Frankliniella occidentalis</name>
    <name type="common">Western flower thrips</name>
    <name type="synonym">Euthrips occidentalis</name>
    <dbReference type="NCBI Taxonomy" id="133901"/>
    <lineage>
        <taxon>Eukaryota</taxon>
        <taxon>Metazoa</taxon>
        <taxon>Ecdysozoa</taxon>
        <taxon>Arthropoda</taxon>
        <taxon>Hexapoda</taxon>
        <taxon>Insecta</taxon>
        <taxon>Pterygota</taxon>
        <taxon>Neoptera</taxon>
        <taxon>Paraneoptera</taxon>
        <taxon>Thysanoptera</taxon>
        <taxon>Terebrantia</taxon>
        <taxon>Thripoidea</taxon>
        <taxon>Thripidae</taxon>
        <taxon>Frankliniella</taxon>
    </lineage>
</organism>
<keyword evidence="10" id="KW-0862">Zinc</keyword>
<feature type="compositionally biased region" description="Low complexity" evidence="15">
    <location>
        <begin position="67"/>
        <end position="93"/>
    </location>
</feature>
<keyword evidence="6" id="KW-0645">Protease</keyword>
<dbReference type="SUPFAM" id="SSF55486">
    <property type="entry name" value="Metalloproteases ('zincins'), catalytic domain"/>
    <property type="match status" value="1"/>
</dbReference>
<dbReference type="InterPro" id="IPR042097">
    <property type="entry name" value="Aminopeptidase_N-like_N_sf"/>
</dbReference>
<dbReference type="OrthoDB" id="10031169at2759"/>
<evidence type="ECO:0000256" key="3">
    <source>
        <dbReference type="ARBA" id="ARBA00010136"/>
    </source>
</evidence>
<evidence type="ECO:0000256" key="13">
    <source>
        <dbReference type="ARBA" id="ARBA00023180"/>
    </source>
</evidence>
<dbReference type="GO" id="GO:0005886">
    <property type="term" value="C:plasma membrane"/>
    <property type="evidence" value="ECO:0007669"/>
    <property type="project" value="UniProtKB-SubCell"/>
</dbReference>
<reference evidence="20" key="1">
    <citation type="submission" date="2025-08" db="UniProtKB">
        <authorList>
            <consortium name="RefSeq"/>
        </authorList>
    </citation>
    <scope>IDENTIFICATION</scope>
    <source>
        <tissue evidence="20">Whole organism</tissue>
    </source>
</reference>
<evidence type="ECO:0000256" key="1">
    <source>
        <dbReference type="ARBA" id="ARBA00001947"/>
    </source>
</evidence>
<feature type="domain" description="Peptidase M1 membrane alanine aminopeptidase" evidence="16">
    <location>
        <begin position="354"/>
        <end position="541"/>
    </location>
</feature>
<dbReference type="Gene3D" id="1.10.390.10">
    <property type="entry name" value="Neutral Protease Domain 2"/>
    <property type="match status" value="1"/>
</dbReference>
<evidence type="ECO:0000259" key="16">
    <source>
        <dbReference type="Pfam" id="PF01433"/>
    </source>
</evidence>
<dbReference type="FunFam" id="2.60.40.1910:FF:000008">
    <property type="entry name" value="Aminopeptidase"/>
    <property type="match status" value="1"/>
</dbReference>
<evidence type="ECO:0000256" key="7">
    <source>
        <dbReference type="ARBA" id="ARBA00022723"/>
    </source>
</evidence>
<keyword evidence="12" id="KW-0472">Membrane</keyword>
<dbReference type="PANTHER" id="PTHR11533:SF294">
    <property type="entry name" value="THYROTROPIN-RELEASING HORMONE-DEGRADING ECTOENZYME"/>
    <property type="match status" value="1"/>
</dbReference>
<dbReference type="Gene3D" id="2.60.40.1910">
    <property type="match status" value="1"/>
</dbReference>
<comment type="similarity">
    <text evidence="3">Belongs to the peptidase M1 family.</text>
</comment>
<keyword evidence="11" id="KW-0482">Metalloprotease</keyword>
<evidence type="ECO:0000256" key="4">
    <source>
        <dbReference type="ARBA" id="ARBA00022475"/>
    </source>
</evidence>
<feature type="domain" description="Aminopeptidase N-like N-terminal" evidence="18">
    <location>
        <begin position="108"/>
        <end position="262"/>
    </location>
</feature>
<dbReference type="Gene3D" id="1.25.50.20">
    <property type="match status" value="1"/>
</dbReference>
<accession>A0A9C6X4H6</accession>
<evidence type="ECO:0000256" key="10">
    <source>
        <dbReference type="ARBA" id="ARBA00022833"/>
    </source>
</evidence>
<evidence type="ECO:0000256" key="12">
    <source>
        <dbReference type="ARBA" id="ARBA00023136"/>
    </source>
</evidence>
<keyword evidence="4" id="KW-1003">Cell membrane</keyword>
<dbReference type="GO" id="GO:0098552">
    <property type="term" value="C:side of membrane"/>
    <property type="evidence" value="ECO:0007669"/>
    <property type="project" value="UniProtKB-KW"/>
</dbReference>